<dbReference type="RefSeq" id="WP_387892515.1">
    <property type="nucleotide sequence ID" value="NZ_JBIAWJ010000031.1"/>
</dbReference>
<sequence length="122" mass="13594">MTNQGVSPEHIDRVAAFVNARIDEQFDADQATRYFDKDPVARSLRALSRVVGEIRSRRVLAERNEPELATAVTLAMTFAWGELATIAKEWEDHPDYLPEFALLAHELEGAPVAEEATQGITT</sequence>
<reference evidence="1 2" key="1">
    <citation type="submission" date="2024-10" db="EMBL/GenBank/DDBJ databases">
        <title>The Natural Products Discovery Center: Release of the First 8490 Sequenced Strains for Exploring Actinobacteria Biosynthetic Diversity.</title>
        <authorList>
            <person name="Kalkreuter E."/>
            <person name="Kautsar S.A."/>
            <person name="Yang D."/>
            <person name="Bader C.D."/>
            <person name="Teijaro C.N."/>
            <person name="Fluegel L."/>
            <person name="Davis C.M."/>
            <person name="Simpson J.R."/>
            <person name="Lauterbach L."/>
            <person name="Steele A.D."/>
            <person name="Gui C."/>
            <person name="Meng S."/>
            <person name="Li G."/>
            <person name="Viehrig K."/>
            <person name="Ye F."/>
            <person name="Su P."/>
            <person name="Kiefer A.F."/>
            <person name="Nichols A."/>
            <person name="Cepeda A.J."/>
            <person name="Yan W."/>
            <person name="Fan B."/>
            <person name="Jiang Y."/>
            <person name="Adhikari A."/>
            <person name="Zheng C.-J."/>
            <person name="Schuster L."/>
            <person name="Cowan T.M."/>
            <person name="Smanski M.J."/>
            <person name="Chevrette M.G."/>
            <person name="De Carvalho L.P.S."/>
            <person name="Shen B."/>
        </authorList>
    </citation>
    <scope>NUCLEOTIDE SEQUENCE [LARGE SCALE GENOMIC DNA]</scope>
    <source>
        <strain evidence="1 2">NPDC001390</strain>
    </source>
</reference>
<comment type="caution">
    <text evidence="1">The sequence shown here is derived from an EMBL/GenBank/DDBJ whole genome shotgun (WGS) entry which is preliminary data.</text>
</comment>
<gene>
    <name evidence="1" type="ORF">ACFY1D_37310</name>
</gene>
<evidence type="ECO:0008006" key="3">
    <source>
        <dbReference type="Google" id="ProtNLM"/>
    </source>
</evidence>
<name>A0ABW6UU82_9ACTN</name>
<evidence type="ECO:0000313" key="1">
    <source>
        <dbReference type="EMBL" id="MFF4527033.1"/>
    </source>
</evidence>
<keyword evidence="2" id="KW-1185">Reference proteome</keyword>
<protein>
    <recommendedName>
        <fullName evidence="3">MftR C-terminal domain-containing protein</fullName>
    </recommendedName>
</protein>
<dbReference type="Proteomes" id="UP001602058">
    <property type="component" value="Unassembled WGS sequence"/>
</dbReference>
<organism evidence="1 2">
    <name type="scientific">Streptomyces bluensis</name>
    <dbReference type="NCBI Taxonomy" id="33897"/>
    <lineage>
        <taxon>Bacteria</taxon>
        <taxon>Bacillati</taxon>
        <taxon>Actinomycetota</taxon>
        <taxon>Actinomycetes</taxon>
        <taxon>Kitasatosporales</taxon>
        <taxon>Streptomycetaceae</taxon>
        <taxon>Streptomyces</taxon>
    </lineage>
</organism>
<dbReference type="EMBL" id="JBIAWJ010000031">
    <property type="protein sequence ID" value="MFF4527033.1"/>
    <property type="molecule type" value="Genomic_DNA"/>
</dbReference>
<proteinExistence type="predicted"/>
<evidence type="ECO:0000313" key="2">
    <source>
        <dbReference type="Proteomes" id="UP001602058"/>
    </source>
</evidence>
<accession>A0ABW6UU82</accession>